<dbReference type="STRING" id="2010991.A0A3M2RWW8"/>
<dbReference type="PANTHER" id="PTHR33630">
    <property type="entry name" value="CUTINASE RV1984C-RELATED-RELATED"/>
    <property type="match status" value="1"/>
</dbReference>
<keyword evidence="6" id="KW-1185">Reference proteome</keyword>
<evidence type="ECO:0000256" key="1">
    <source>
        <dbReference type="ARBA" id="ARBA00022801"/>
    </source>
</evidence>
<dbReference type="OrthoDB" id="2586582at2759"/>
<dbReference type="InterPro" id="IPR000675">
    <property type="entry name" value="Cutinase/axe"/>
</dbReference>
<keyword evidence="2" id="KW-1015">Disulfide bond</keyword>
<gene>
    <name evidence="5" type="ORF">CDV36_010596</name>
</gene>
<evidence type="ECO:0000256" key="2">
    <source>
        <dbReference type="ARBA" id="ARBA00023157"/>
    </source>
</evidence>
<dbReference type="Gene3D" id="3.40.50.1820">
    <property type="entry name" value="alpha/beta hydrolase"/>
    <property type="match status" value="1"/>
</dbReference>
<dbReference type="AlphaFoldDB" id="A0A3M2RWW8"/>
<accession>A0A3M2RWW8</accession>
<dbReference type="PANTHER" id="PTHR33630:SF9">
    <property type="entry name" value="CUTINASE 4"/>
    <property type="match status" value="1"/>
</dbReference>
<feature type="chain" id="PRO_5018285869" description="Acetylxylan esterase 2" evidence="4">
    <location>
        <begin position="19"/>
        <end position="319"/>
    </location>
</feature>
<evidence type="ECO:0000256" key="4">
    <source>
        <dbReference type="SAM" id="SignalP"/>
    </source>
</evidence>
<evidence type="ECO:0000256" key="3">
    <source>
        <dbReference type="SAM" id="MobiDB-lite"/>
    </source>
</evidence>
<keyword evidence="4" id="KW-0732">Signal</keyword>
<evidence type="ECO:0008006" key="7">
    <source>
        <dbReference type="Google" id="ProtNLM"/>
    </source>
</evidence>
<feature type="region of interest" description="Disordered" evidence="3">
    <location>
        <begin position="234"/>
        <end position="289"/>
    </location>
</feature>
<evidence type="ECO:0000313" key="6">
    <source>
        <dbReference type="Proteomes" id="UP000277212"/>
    </source>
</evidence>
<dbReference type="GO" id="GO:0052689">
    <property type="term" value="F:carboxylic ester hydrolase activity"/>
    <property type="evidence" value="ECO:0007669"/>
    <property type="project" value="UniProtKB-ARBA"/>
</dbReference>
<reference evidence="5 6" key="1">
    <citation type="submission" date="2017-06" db="EMBL/GenBank/DDBJ databases">
        <title>Comparative genomic analysis of Ambrosia Fusariam Clade fungi.</title>
        <authorList>
            <person name="Stajich J.E."/>
            <person name="Carrillo J."/>
            <person name="Kijimoto T."/>
            <person name="Eskalen A."/>
            <person name="O'Donnell K."/>
            <person name="Kasson M."/>
        </authorList>
    </citation>
    <scope>NUCLEOTIDE SEQUENCE [LARGE SCALE GENOMIC DNA]</scope>
    <source>
        <strain evidence="5">UCR3666</strain>
    </source>
</reference>
<evidence type="ECO:0000313" key="5">
    <source>
        <dbReference type="EMBL" id="RMJ09786.1"/>
    </source>
</evidence>
<dbReference type="SUPFAM" id="SSF53474">
    <property type="entry name" value="alpha/beta-Hydrolases"/>
    <property type="match status" value="1"/>
</dbReference>
<proteinExistence type="predicted"/>
<dbReference type="Pfam" id="PF01083">
    <property type="entry name" value="Cutinase"/>
    <property type="match status" value="1"/>
</dbReference>
<feature type="compositionally biased region" description="Low complexity" evidence="3">
    <location>
        <begin position="237"/>
        <end position="289"/>
    </location>
</feature>
<name>A0A3M2RWW8_9HYPO</name>
<dbReference type="EMBL" id="NKUJ01000229">
    <property type="protein sequence ID" value="RMJ09786.1"/>
    <property type="molecule type" value="Genomic_DNA"/>
</dbReference>
<keyword evidence="1" id="KW-0378">Hydrolase</keyword>
<dbReference type="SMART" id="SM01110">
    <property type="entry name" value="Cutinase"/>
    <property type="match status" value="1"/>
</dbReference>
<comment type="caution">
    <text evidence="5">The sequence shown here is derived from an EMBL/GenBank/DDBJ whole genome shotgun (WGS) entry which is preliminary data.</text>
</comment>
<sequence length="319" mass="32854">MRPSTLVPSALLVASALAQKSKNVECADGLYLVVARGTGEEKGAGITGEVAEDVADRIKGSIVEPLDYPATFLDPAYDESEADGVEAMTELLTNYHSSCPDGKIAVFGYSQGGQVATDTFCGGSGGSFPDNKPISTDLVEDSVVAIIIFGDPSHVANASYNQGTGEKNGVFSRTNITLCEEQYTKTGIIRSYCDTGDTYCDRGDDEDVHGEYVSKYGEEVVEYVVDQYEKAVKEGSKSTSSATATGTATRTATEEATGTTAEPAAGTGAETESTSTASETESAATGTATAAPGNGAAGLAPGLALAAVPLFLAMSEMLF</sequence>
<dbReference type="Proteomes" id="UP000277212">
    <property type="component" value="Unassembled WGS sequence"/>
</dbReference>
<dbReference type="InterPro" id="IPR029058">
    <property type="entry name" value="AB_hydrolase_fold"/>
</dbReference>
<organism evidence="5 6">
    <name type="scientific">Fusarium kuroshium</name>
    <dbReference type="NCBI Taxonomy" id="2010991"/>
    <lineage>
        <taxon>Eukaryota</taxon>
        <taxon>Fungi</taxon>
        <taxon>Dikarya</taxon>
        <taxon>Ascomycota</taxon>
        <taxon>Pezizomycotina</taxon>
        <taxon>Sordariomycetes</taxon>
        <taxon>Hypocreomycetidae</taxon>
        <taxon>Hypocreales</taxon>
        <taxon>Nectriaceae</taxon>
        <taxon>Fusarium</taxon>
        <taxon>Fusarium solani species complex</taxon>
    </lineage>
</organism>
<protein>
    <recommendedName>
        <fullName evidence="7">Acetylxylan esterase 2</fullName>
    </recommendedName>
</protein>
<feature type="signal peptide" evidence="4">
    <location>
        <begin position="1"/>
        <end position="18"/>
    </location>
</feature>